<comment type="caution">
    <text evidence="2">The sequence shown here is derived from an EMBL/GenBank/DDBJ whole genome shotgun (WGS) entry which is preliminary data.</text>
</comment>
<dbReference type="OrthoDB" id="1024052at2"/>
<feature type="transmembrane region" description="Helical" evidence="1">
    <location>
        <begin position="119"/>
        <end position="138"/>
    </location>
</feature>
<dbReference type="InterPro" id="IPR035177">
    <property type="entry name" value="TssN"/>
</dbReference>
<name>A0A327W5T8_9BACT</name>
<evidence type="ECO:0000313" key="3">
    <source>
        <dbReference type="Proteomes" id="UP000249819"/>
    </source>
</evidence>
<evidence type="ECO:0000256" key="1">
    <source>
        <dbReference type="SAM" id="Phobius"/>
    </source>
</evidence>
<reference evidence="2 3" key="1">
    <citation type="submission" date="2018-06" db="EMBL/GenBank/DDBJ databases">
        <title>Genomic Encyclopedia of Archaeal and Bacterial Type Strains, Phase II (KMG-II): from individual species to whole genera.</title>
        <authorList>
            <person name="Goeker M."/>
        </authorList>
    </citation>
    <scope>NUCLEOTIDE SEQUENCE [LARGE SCALE GENOMIC DNA]</scope>
    <source>
        <strain evidence="2 3">DSM 29821</strain>
    </source>
</reference>
<accession>A0A327W5T8</accession>
<gene>
    <name evidence="2" type="ORF">CLV59_103493</name>
</gene>
<keyword evidence="1" id="KW-0472">Membrane</keyword>
<proteinExistence type="predicted"/>
<sequence>MTYLLIAVAVLILVGVWLIRSALNIRNVTSLVIAMIFLLSLLSGGFLFSRCINRISWNGVFMLGAAASFAGGIVAVVCGQYGKWSPKMKALHGIFIIILGITLLLLAHCLQLYDQLPPYTIGVGLLDFLIPVCFWELWEVVLVIPPALYEDWYYPTEKEYEEIAENDMKDLLVIALKLKKNTGGGLTGFRARAPRHVTWGLFFYHFINDYNARHPEQPIDLSAEDPKGCRWRCYRIRSYWWPRVIDPNLPVYSNGIKENSIILCERIHSINIETCKQ</sequence>
<dbReference type="Proteomes" id="UP000249819">
    <property type="component" value="Unassembled WGS sequence"/>
</dbReference>
<organism evidence="2 3">
    <name type="scientific">Chitinophaga dinghuensis</name>
    <dbReference type="NCBI Taxonomy" id="1539050"/>
    <lineage>
        <taxon>Bacteria</taxon>
        <taxon>Pseudomonadati</taxon>
        <taxon>Bacteroidota</taxon>
        <taxon>Chitinophagia</taxon>
        <taxon>Chitinophagales</taxon>
        <taxon>Chitinophagaceae</taxon>
        <taxon>Chitinophaga</taxon>
    </lineage>
</organism>
<keyword evidence="1" id="KW-0812">Transmembrane</keyword>
<keyword evidence="1" id="KW-1133">Transmembrane helix</keyword>
<feature type="transmembrane region" description="Helical" evidence="1">
    <location>
        <begin position="31"/>
        <end position="48"/>
    </location>
</feature>
<feature type="transmembrane region" description="Helical" evidence="1">
    <location>
        <begin position="88"/>
        <end position="107"/>
    </location>
</feature>
<dbReference type="AlphaFoldDB" id="A0A327W5T8"/>
<keyword evidence="3" id="KW-1185">Reference proteome</keyword>
<feature type="transmembrane region" description="Helical" evidence="1">
    <location>
        <begin position="60"/>
        <end position="82"/>
    </location>
</feature>
<evidence type="ECO:0000313" key="2">
    <source>
        <dbReference type="EMBL" id="RAJ83525.1"/>
    </source>
</evidence>
<dbReference type="Pfam" id="PF17555">
    <property type="entry name" value="TssN"/>
    <property type="match status" value="1"/>
</dbReference>
<protein>
    <submittedName>
        <fullName evidence="2">Uncharacterized protein</fullName>
    </submittedName>
</protein>
<dbReference type="EMBL" id="QLMA01000003">
    <property type="protein sequence ID" value="RAJ83525.1"/>
    <property type="molecule type" value="Genomic_DNA"/>
</dbReference>
<dbReference type="RefSeq" id="WP_111592167.1">
    <property type="nucleotide sequence ID" value="NZ_QLMA01000003.1"/>
</dbReference>